<dbReference type="Proteomes" id="UP000092713">
    <property type="component" value="Unassembled WGS sequence"/>
</dbReference>
<dbReference type="AlphaFoldDB" id="A0A1A7BWS6"/>
<dbReference type="STRING" id="1747903.ASR47_100216"/>
<dbReference type="RefSeq" id="WP_065309990.1">
    <property type="nucleotide sequence ID" value="NZ_LOCQ01000061.1"/>
</dbReference>
<keyword evidence="2" id="KW-1185">Reference proteome</keyword>
<dbReference type="PATRIC" id="fig|1747903.4.peg.457"/>
<accession>A0A1A7BWS6</accession>
<evidence type="ECO:0000313" key="1">
    <source>
        <dbReference type="EMBL" id="OBV36965.1"/>
    </source>
</evidence>
<reference evidence="1 2" key="1">
    <citation type="submission" date="2016-04" db="EMBL/GenBank/DDBJ databases">
        <title>Draft genome sequence of Janthinobacterium psychrotolerans sp. nov., isolated from freshwater sediments in Denmark.</title>
        <authorList>
            <person name="Gong X."/>
            <person name="Skrivergaard S."/>
            <person name="Korsgaard B.S."/>
            <person name="Schreiber L."/>
            <person name="Marshall I.P."/>
            <person name="Finster K."/>
            <person name="Schramm A."/>
        </authorList>
    </citation>
    <scope>NUCLEOTIDE SEQUENCE [LARGE SCALE GENOMIC DNA]</scope>
    <source>
        <strain evidence="1 2">S3-2</strain>
    </source>
</reference>
<comment type="caution">
    <text evidence="1">The sequence shown here is derived from an EMBL/GenBank/DDBJ whole genome shotgun (WGS) entry which is preliminary data.</text>
</comment>
<dbReference type="OrthoDB" id="828244at2"/>
<proteinExistence type="predicted"/>
<evidence type="ECO:0008006" key="3">
    <source>
        <dbReference type="Google" id="ProtNLM"/>
    </source>
</evidence>
<dbReference type="InterPro" id="IPR032581">
    <property type="entry name" value="DUF4917"/>
</dbReference>
<sequence length="333" mass="37845">MPDIVQWNAIREQFHKGGLLLGNGASMALHPGFGYESLYEVAQQRQHLTEEVAGVFAAFRTNDFELVLRRLWQAQLVNTALAIAPGPVEAAYKLVRNALIATVRDSHVKYDDAAPHFQAMWAFMQQFRTVVSLNYDLTVYWAMMAGNSALGGSWFKDCFLYGEFVDDWQSRREFWGRMTDACLVFYPHGNLVLARTSDFEECKIAAGNNSNLLEKILAEWELNNFSPLFVCEGTAEHKKRSIESSTYLQRVFREVIPALGETLVIYGWNASPQDMHIREQVKIARGNALRAVAVSVFRNNQNEAQRLQEVLQEIGVAEIYFFDAESSGCWIHT</sequence>
<protein>
    <recommendedName>
        <fullName evidence="3">DUF4917 domain-containing protein</fullName>
    </recommendedName>
</protein>
<evidence type="ECO:0000313" key="2">
    <source>
        <dbReference type="Proteomes" id="UP000092713"/>
    </source>
</evidence>
<name>A0A1A7BWS6_9BURK</name>
<organism evidence="1 2">
    <name type="scientific">Janthinobacterium psychrotolerans</name>
    <dbReference type="NCBI Taxonomy" id="1747903"/>
    <lineage>
        <taxon>Bacteria</taxon>
        <taxon>Pseudomonadati</taxon>
        <taxon>Pseudomonadota</taxon>
        <taxon>Betaproteobacteria</taxon>
        <taxon>Burkholderiales</taxon>
        <taxon>Oxalobacteraceae</taxon>
        <taxon>Janthinobacterium</taxon>
    </lineage>
</organism>
<gene>
    <name evidence="1" type="ORF">ASR47_100216</name>
</gene>
<dbReference type="Pfam" id="PF16263">
    <property type="entry name" value="DUF4917"/>
    <property type="match status" value="1"/>
</dbReference>
<dbReference type="EMBL" id="LOCQ01000061">
    <property type="protein sequence ID" value="OBV36965.1"/>
    <property type="molecule type" value="Genomic_DNA"/>
</dbReference>